<keyword evidence="6 11" id="KW-0349">Heme</keyword>
<dbReference type="AlphaFoldDB" id="A0A2U3AQ41"/>
<evidence type="ECO:0000256" key="4">
    <source>
        <dbReference type="ARBA" id="ARBA00012735"/>
    </source>
</evidence>
<dbReference type="GO" id="GO:0046872">
    <property type="term" value="F:metal ion binding"/>
    <property type="evidence" value="ECO:0007669"/>
    <property type="project" value="UniProtKB-KW"/>
</dbReference>
<dbReference type="Gene3D" id="3.90.340.10">
    <property type="entry name" value="Nitric Oxide Synthase, Chain A, domain 1"/>
    <property type="match status" value="1"/>
</dbReference>
<dbReference type="Pfam" id="PF02898">
    <property type="entry name" value="NO_synthase"/>
    <property type="match status" value="1"/>
</dbReference>
<dbReference type="InterPro" id="IPR044940">
    <property type="entry name" value="NOS_dom_2"/>
</dbReference>
<keyword evidence="8 11" id="KW-0560">Oxidoreductase</keyword>
<dbReference type="OrthoDB" id="3398374at2"/>
<evidence type="ECO:0000259" key="13">
    <source>
        <dbReference type="Pfam" id="PF02898"/>
    </source>
</evidence>
<keyword evidence="7 11" id="KW-0479">Metal-binding</keyword>
<comment type="caution">
    <text evidence="14">The sequence shown here is derived from an EMBL/GenBank/DDBJ whole genome shotgun (WGS) entry which is preliminary data.</text>
</comment>
<evidence type="ECO:0000313" key="14">
    <source>
        <dbReference type="EMBL" id="PWI26668.1"/>
    </source>
</evidence>
<evidence type="ECO:0000256" key="3">
    <source>
        <dbReference type="ARBA" id="ARBA00005411"/>
    </source>
</evidence>
<evidence type="ECO:0000256" key="8">
    <source>
        <dbReference type="ARBA" id="ARBA00023002"/>
    </source>
</evidence>
<evidence type="ECO:0000256" key="9">
    <source>
        <dbReference type="ARBA" id="ARBA00023004"/>
    </source>
</evidence>
<evidence type="ECO:0000256" key="6">
    <source>
        <dbReference type="ARBA" id="ARBA00022617"/>
    </source>
</evidence>
<dbReference type="PIRSF" id="PIRSF037219">
    <property type="entry name" value="NOS_oxygenase"/>
    <property type="match status" value="1"/>
</dbReference>
<dbReference type="Gene3D" id="3.90.440.10">
    <property type="entry name" value="Nitric Oxide Synthase,Heme Domain,Chain A domain 2"/>
    <property type="match status" value="1"/>
</dbReference>
<gene>
    <name evidence="14" type="ORF">DEX24_02600</name>
</gene>
<evidence type="ECO:0000256" key="11">
    <source>
        <dbReference type="PIRNR" id="PIRNR037219"/>
    </source>
</evidence>
<dbReference type="EMBL" id="QFVR01000002">
    <property type="protein sequence ID" value="PWI26668.1"/>
    <property type="molecule type" value="Genomic_DNA"/>
</dbReference>
<dbReference type="InterPro" id="IPR044943">
    <property type="entry name" value="NOS_dom_1"/>
</dbReference>
<evidence type="ECO:0000256" key="2">
    <source>
        <dbReference type="ARBA" id="ARBA00002642"/>
    </source>
</evidence>
<dbReference type="Gene3D" id="3.90.1230.10">
    <property type="entry name" value="Nitric Oxide Synthase, Chain A, domain 3"/>
    <property type="match status" value="1"/>
</dbReference>
<reference evidence="14 15" key="1">
    <citation type="submission" date="2018-05" db="EMBL/GenBank/DDBJ databases">
        <title>Kurthia sibirica genome sequence.</title>
        <authorList>
            <person name="Maclea K.S."/>
            <person name="Goen A.E."/>
        </authorList>
    </citation>
    <scope>NUCLEOTIDE SEQUENCE [LARGE SCALE GENOMIC DNA]</scope>
    <source>
        <strain evidence="14 15">ATCC 49154</strain>
    </source>
</reference>
<comment type="cofactor">
    <cofactor evidence="1 11 12">
        <name>heme</name>
        <dbReference type="ChEBI" id="CHEBI:30413"/>
    </cofactor>
</comment>
<protein>
    <recommendedName>
        <fullName evidence="5 11">Nitric oxide synthase oxygenase</fullName>
        <ecNumber evidence="4 11">1.14.14.47</ecNumber>
    </recommendedName>
</protein>
<dbReference type="RefSeq" id="WP_109304839.1">
    <property type="nucleotide sequence ID" value="NZ_BJUF01000002.1"/>
</dbReference>
<evidence type="ECO:0000256" key="7">
    <source>
        <dbReference type="ARBA" id="ARBA00022723"/>
    </source>
</evidence>
<dbReference type="InterPro" id="IPR036119">
    <property type="entry name" value="NOS_N_sf"/>
</dbReference>
<evidence type="ECO:0000256" key="12">
    <source>
        <dbReference type="PIRSR" id="PIRSR037219-1"/>
    </source>
</evidence>
<dbReference type="Proteomes" id="UP000245938">
    <property type="component" value="Unassembled WGS sequence"/>
</dbReference>
<accession>A0A2U3AQ41</accession>
<dbReference type="EC" id="1.14.14.47" evidence="4 11"/>
<dbReference type="PANTHER" id="PTHR43410">
    <property type="entry name" value="NITRIC OXIDE SYNTHASE OXYGENASE"/>
    <property type="match status" value="1"/>
</dbReference>
<comment type="miscellaneous">
    <text evidence="11">This protein is similar to the oxygenase domain of eukaryotic nitric oxide synthases but lacks the reductase domain which, in eukaryotes, is responsible for transfer of electrons to the ferric heme during nitric oxide synthesis.</text>
</comment>
<comment type="catalytic activity">
    <reaction evidence="10">
        <text>3 reduced [flavodoxin] + 2 L-arginine + 4 O2 = 3 oxidized [flavodoxin] + 2 L-citrulline + 2 nitric oxide + 4 H2O + 5 H(+)</text>
        <dbReference type="Rhea" id="RHEA:52324"/>
        <dbReference type="Rhea" id="RHEA-COMP:10622"/>
        <dbReference type="Rhea" id="RHEA-COMP:10623"/>
        <dbReference type="ChEBI" id="CHEBI:15377"/>
        <dbReference type="ChEBI" id="CHEBI:15378"/>
        <dbReference type="ChEBI" id="CHEBI:15379"/>
        <dbReference type="ChEBI" id="CHEBI:16480"/>
        <dbReference type="ChEBI" id="CHEBI:32682"/>
        <dbReference type="ChEBI" id="CHEBI:57618"/>
        <dbReference type="ChEBI" id="CHEBI:57743"/>
        <dbReference type="ChEBI" id="CHEBI:58210"/>
        <dbReference type="EC" id="1.14.14.47"/>
    </reaction>
</comment>
<evidence type="ECO:0000256" key="5">
    <source>
        <dbReference type="ARBA" id="ARBA00018859"/>
    </source>
</evidence>
<evidence type="ECO:0000256" key="10">
    <source>
        <dbReference type="ARBA" id="ARBA00048713"/>
    </source>
</evidence>
<organism evidence="14 15">
    <name type="scientific">Kurthia sibirica</name>
    <dbReference type="NCBI Taxonomy" id="202750"/>
    <lineage>
        <taxon>Bacteria</taxon>
        <taxon>Bacillati</taxon>
        <taxon>Bacillota</taxon>
        <taxon>Bacilli</taxon>
        <taxon>Bacillales</taxon>
        <taxon>Caryophanaceae</taxon>
        <taxon>Kurthia</taxon>
    </lineage>
</organism>
<feature type="binding site" description="axial binding residue" evidence="12">
    <location>
        <position position="64"/>
    </location>
    <ligand>
        <name>heme</name>
        <dbReference type="ChEBI" id="CHEBI:30413"/>
    </ligand>
    <ligandPart>
        <name>Fe</name>
        <dbReference type="ChEBI" id="CHEBI:18248"/>
    </ligandPart>
</feature>
<keyword evidence="15" id="KW-1185">Reference proteome</keyword>
<proteinExistence type="inferred from homology"/>
<feature type="domain" description="Nitric oxide synthase (NOS)" evidence="13">
    <location>
        <begin position="4"/>
        <end position="353"/>
    </location>
</feature>
<dbReference type="InterPro" id="IPR004030">
    <property type="entry name" value="NOS_N"/>
</dbReference>
<sequence>MDFVFDKAERFIMQYYNEMKLPEEQKKRRLEQIAQEITEQGSYFLSKEELQYGAKLAWRNSNKCIGRLFWKSLYVNDHRHLDNEEAIFQSLLEHIRYATNGGKIRPTISIYAQNRVHIWNDQLIRYAAYEEDGEIIGDPISLELTKRCQQLGWQGRGGHFDVLPLVIQIDERPPQLFTIPSEDVLEVALHHAEYDWFKELHLKWYAVPIISNMGFEIGGMQFNAAPFNGWYMGTEIGARNLADTDRYNMLPIIAEKMGLNTKKASTLWQDRALLELNQAVLDSYKDQGVSIVDHHTAAQQFHLFEEQENVENRTITGNWTWLIPPLAPATTHVFHQRYDNTKKSPNFVYQPNLYRPLIIDTIEI</sequence>
<dbReference type="InterPro" id="IPR044944">
    <property type="entry name" value="NOS_dom_3"/>
</dbReference>
<dbReference type="GO" id="GO:0004517">
    <property type="term" value="F:nitric-oxide synthase activity"/>
    <property type="evidence" value="ECO:0007669"/>
    <property type="project" value="InterPro"/>
</dbReference>
<name>A0A2U3AQ41_9BACL</name>
<dbReference type="InterPro" id="IPR050607">
    <property type="entry name" value="NOS"/>
</dbReference>
<comment type="subunit">
    <text evidence="11">Homodimer.</text>
</comment>
<comment type="similarity">
    <text evidence="3 11">Belongs to the NOS family. Bacterial NOS oxygenase subfamily.</text>
</comment>
<dbReference type="CDD" id="cd00575">
    <property type="entry name" value="NOS_oxygenase"/>
    <property type="match status" value="1"/>
</dbReference>
<dbReference type="GO" id="GO:0020037">
    <property type="term" value="F:heme binding"/>
    <property type="evidence" value="ECO:0007669"/>
    <property type="project" value="InterPro"/>
</dbReference>
<dbReference type="PANTHER" id="PTHR43410:SF1">
    <property type="entry name" value="NITRIC OXIDE SYNTHASE"/>
    <property type="match status" value="1"/>
</dbReference>
<dbReference type="SUPFAM" id="SSF56512">
    <property type="entry name" value="Nitric oxide (NO) synthase oxygenase domain"/>
    <property type="match status" value="1"/>
</dbReference>
<evidence type="ECO:0000313" key="15">
    <source>
        <dbReference type="Proteomes" id="UP000245938"/>
    </source>
</evidence>
<comment type="function">
    <text evidence="2 11">Catalyzes the production of nitric oxide.</text>
</comment>
<keyword evidence="9 11" id="KW-0408">Iron</keyword>
<dbReference type="InterPro" id="IPR017142">
    <property type="entry name" value="Nitric_oxide_synthase_Oase-su"/>
</dbReference>
<evidence type="ECO:0000256" key="1">
    <source>
        <dbReference type="ARBA" id="ARBA00001971"/>
    </source>
</evidence>
<dbReference type="GO" id="GO:0006809">
    <property type="term" value="P:nitric oxide biosynthetic process"/>
    <property type="evidence" value="ECO:0007669"/>
    <property type="project" value="InterPro"/>
</dbReference>